<dbReference type="InterPro" id="IPR053164">
    <property type="entry name" value="IS1016-like_transposase"/>
</dbReference>
<keyword evidence="3" id="KW-1185">Reference proteome</keyword>
<evidence type="ECO:0000313" key="2">
    <source>
        <dbReference type="EMBL" id="KAL3105233.1"/>
    </source>
</evidence>
<name>A0ABD2KQW3_9BILA</name>
<gene>
    <name evidence="2" type="ORF">niasHT_024127</name>
</gene>
<proteinExistence type="predicted"/>
<dbReference type="SMART" id="SM01126">
    <property type="entry name" value="DDE_Tnp_IS1595"/>
    <property type="match status" value="1"/>
</dbReference>
<dbReference type="PANTHER" id="PTHR47163:SF2">
    <property type="entry name" value="SI:DKEY-17M8.2"/>
    <property type="match status" value="1"/>
</dbReference>
<dbReference type="Proteomes" id="UP001620626">
    <property type="component" value="Unassembled WGS sequence"/>
</dbReference>
<dbReference type="AlphaFoldDB" id="A0ABD2KQW3"/>
<organism evidence="2 3">
    <name type="scientific">Heterodera trifolii</name>
    <dbReference type="NCBI Taxonomy" id="157864"/>
    <lineage>
        <taxon>Eukaryota</taxon>
        <taxon>Metazoa</taxon>
        <taxon>Ecdysozoa</taxon>
        <taxon>Nematoda</taxon>
        <taxon>Chromadorea</taxon>
        <taxon>Rhabditida</taxon>
        <taxon>Tylenchina</taxon>
        <taxon>Tylenchomorpha</taxon>
        <taxon>Tylenchoidea</taxon>
        <taxon>Heteroderidae</taxon>
        <taxon>Heteroderinae</taxon>
        <taxon>Heterodera</taxon>
    </lineage>
</organism>
<dbReference type="Pfam" id="PF12762">
    <property type="entry name" value="DDE_Tnp_IS1595"/>
    <property type="match status" value="1"/>
</dbReference>
<feature type="domain" description="ISXO2-like transposase" evidence="1">
    <location>
        <begin position="1"/>
        <end position="119"/>
    </location>
</feature>
<dbReference type="PANTHER" id="PTHR47163">
    <property type="entry name" value="DDE_TNP_IS1595 DOMAIN-CONTAINING PROTEIN"/>
    <property type="match status" value="1"/>
</dbReference>
<protein>
    <recommendedName>
        <fullName evidence="1">ISXO2-like transposase domain-containing protein</fullName>
    </recommendedName>
</protein>
<reference evidence="2 3" key="1">
    <citation type="submission" date="2024-10" db="EMBL/GenBank/DDBJ databases">
        <authorList>
            <person name="Kim D."/>
        </authorList>
    </citation>
    <scope>NUCLEOTIDE SEQUENCE [LARGE SCALE GENOMIC DNA]</scope>
    <source>
        <strain evidence="2">BH-2024</strain>
    </source>
</reference>
<accession>A0ABD2KQW3</accession>
<dbReference type="InterPro" id="IPR024445">
    <property type="entry name" value="Tnp_ISXO2-like"/>
</dbReference>
<dbReference type="EMBL" id="JBICBT010000690">
    <property type="protein sequence ID" value="KAL3105233.1"/>
    <property type="molecule type" value="Genomic_DNA"/>
</dbReference>
<comment type="caution">
    <text evidence="2">The sequence shown here is derived from an EMBL/GenBank/DDBJ whole genome shotgun (WGS) entry which is preliminary data.</text>
</comment>
<evidence type="ECO:0000313" key="3">
    <source>
        <dbReference type="Proteomes" id="UP001620626"/>
    </source>
</evidence>
<evidence type="ECO:0000259" key="1">
    <source>
        <dbReference type="SMART" id="SM01126"/>
    </source>
</evidence>
<sequence length="276" mass="31537">MFGLYDLHAGIGVIRIVPDRTRATLLPIIKEYVLPGSTIHSDQWAAYMGGAIPAIPVIPPYIHHAVNHTINFVDPITGAHTNHVECFWKNLKMKFKAMSGTSRELLPSYCDEYMWRQFNGKKTSAAFDNIVDHIAYYYPVNGILVFAPESNGVWSEFSLSPPLLYQIYVVLARRDRWDFPVCHALLSCKTQATYERMFRMLRSKWPASDPKHFQSISKSLFPLSFKMSSVKLPTKDFSITSIVVTRLSGTSLMFFDALRPLRMPITQNLSKELNRL</sequence>